<accession>A0A8H4VQM1</accession>
<dbReference type="EMBL" id="JAACJL010000016">
    <property type="protein sequence ID" value="KAF4619286.1"/>
    <property type="molecule type" value="Genomic_DNA"/>
</dbReference>
<dbReference type="SFLD" id="SFLDG01129">
    <property type="entry name" value="C1.5:_HAD__Beta-PGM__Phosphata"/>
    <property type="match status" value="1"/>
</dbReference>
<protein>
    <submittedName>
        <fullName evidence="1">Uncharacterized protein</fullName>
    </submittedName>
</protein>
<proteinExistence type="predicted"/>
<dbReference type="Gene3D" id="1.10.150.240">
    <property type="entry name" value="Putative phosphatase, domain 2"/>
    <property type="match status" value="1"/>
</dbReference>
<gene>
    <name evidence="1" type="ORF">D9613_005101</name>
</gene>
<dbReference type="InterPro" id="IPR023198">
    <property type="entry name" value="PGP-like_dom2"/>
</dbReference>
<dbReference type="InterPro" id="IPR036412">
    <property type="entry name" value="HAD-like_sf"/>
</dbReference>
<organism evidence="1 2">
    <name type="scientific">Agrocybe pediades</name>
    <dbReference type="NCBI Taxonomy" id="84607"/>
    <lineage>
        <taxon>Eukaryota</taxon>
        <taxon>Fungi</taxon>
        <taxon>Dikarya</taxon>
        <taxon>Basidiomycota</taxon>
        <taxon>Agaricomycotina</taxon>
        <taxon>Agaricomycetes</taxon>
        <taxon>Agaricomycetidae</taxon>
        <taxon>Agaricales</taxon>
        <taxon>Agaricineae</taxon>
        <taxon>Strophariaceae</taxon>
        <taxon>Agrocybe</taxon>
    </lineage>
</organism>
<dbReference type="GO" id="GO:0050308">
    <property type="term" value="F:sugar-phosphatase activity"/>
    <property type="evidence" value="ECO:0007669"/>
    <property type="project" value="TreeGrafter"/>
</dbReference>
<evidence type="ECO:0000313" key="1">
    <source>
        <dbReference type="EMBL" id="KAF4619286.1"/>
    </source>
</evidence>
<dbReference type="Gene3D" id="3.40.50.1000">
    <property type="entry name" value="HAD superfamily/HAD-like"/>
    <property type="match status" value="1"/>
</dbReference>
<evidence type="ECO:0000313" key="2">
    <source>
        <dbReference type="Proteomes" id="UP000521872"/>
    </source>
</evidence>
<comment type="caution">
    <text evidence="1">The sequence shown here is derived from an EMBL/GenBank/DDBJ whole genome shotgun (WGS) entry which is preliminary data.</text>
</comment>
<name>A0A8H4VQM1_9AGAR</name>
<sequence length="274" mass="29541">MADIILHVDAILFDMDGTLVDSTAGVVGAWNLFRKSYPSIDVDNILSCKHPVHRRLALLTFSPAQLLMEFEPSTISESFVALKIPRSWRQDSRCLVHRLQYVDAVHQAESIRFEKAIVSSSTEQGGQGIVLLPGVSAVMQEIAAGRFLPNPCWAICTSATREYASSALASAGVPVPDVFVASEDVEKGKPFPDPYLLGAQKCGVDPSNCVVFEDAPNGVISGREAGCKTIALLTSHSLEQIKASKPDYIIKDLSDVSVKRTDTGVTVAIKALRG</sequence>
<dbReference type="PANTHER" id="PTHR43481">
    <property type="entry name" value="FRUCTOSE-1-PHOSPHATE PHOSPHATASE"/>
    <property type="match status" value="1"/>
</dbReference>
<dbReference type="PANTHER" id="PTHR43481:SF4">
    <property type="entry name" value="GLYCEROL-1-PHOSPHATE PHOSPHOHYDROLASE 1-RELATED"/>
    <property type="match status" value="1"/>
</dbReference>
<dbReference type="AlphaFoldDB" id="A0A8H4VQM1"/>
<dbReference type="InterPro" id="IPR006439">
    <property type="entry name" value="HAD-SF_hydro_IA"/>
</dbReference>
<dbReference type="Proteomes" id="UP000521872">
    <property type="component" value="Unassembled WGS sequence"/>
</dbReference>
<dbReference type="InterPro" id="IPR051806">
    <property type="entry name" value="HAD-like_SPP"/>
</dbReference>
<dbReference type="SFLD" id="SFLDS00003">
    <property type="entry name" value="Haloacid_Dehalogenase"/>
    <property type="match status" value="1"/>
</dbReference>
<dbReference type="InterPro" id="IPR023214">
    <property type="entry name" value="HAD_sf"/>
</dbReference>
<dbReference type="Pfam" id="PF00702">
    <property type="entry name" value="Hydrolase"/>
    <property type="match status" value="1"/>
</dbReference>
<keyword evidence="2" id="KW-1185">Reference proteome</keyword>
<dbReference type="SUPFAM" id="SSF56784">
    <property type="entry name" value="HAD-like"/>
    <property type="match status" value="1"/>
</dbReference>
<reference evidence="1 2" key="1">
    <citation type="submission" date="2019-12" db="EMBL/GenBank/DDBJ databases">
        <authorList>
            <person name="Floudas D."/>
            <person name="Bentzer J."/>
            <person name="Ahren D."/>
            <person name="Johansson T."/>
            <person name="Persson P."/>
            <person name="Tunlid A."/>
        </authorList>
    </citation>
    <scope>NUCLEOTIDE SEQUENCE [LARGE SCALE GENOMIC DNA]</scope>
    <source>
        <strain evidence="1 2">CBS 102.39</strain>
    </source>
</reference>
<dbReference type="NCBIfam" id="TIGR01509">
    <property type="entry name" value="HAD-SF-IA-v3"/>
    <property type="match status" value="1"/>
</dbReference>